<dbReference type="Pfam" id="PF05633">
    <property type="entry name" value="ROH1-like"/>
    <property type="match status" value="1"/>
</dbReference>
<evidence type="ECO:0000256" key="6">
    <source>
        <dbReference type="SAM" id="MobiDB-lite"/>
    </source>
</evidence>
<name>A0ABD3J1H3_EUCGL</name>
<protein>
    <submittedName>
        <fullName evidence="7">Uncharacterized protein</fullName>
    </submittedName>
</protein>
<comment type="similarity">
    <text evidence="5">Belongs to the ROH1 family.</text>
</comment>
<keyword evidence="2" id="KW-0812">Transmembrane</keyword>
<keyword evidence="8" id="KW-1185">Reference proteome</keyword>
<feature type="region of interest" description="Disordered" evidence="6">
    <location>
        <begin position="324"/>
        <end position="349"/>
    </location>
</feature>
<gene>
    <name evidence="7" type="ORF">ACJRO7_004703</name>
</gene>
<dbReference type="GO" id="GO:0016020">
    <property type="term" value="C:membrane"/>
    <property type="evidence" value="ECO:0007669"/>
    <property type="project" value="UniProtKB-SubCell"/>
</dbReference>
<evidence type="ECO:0000256" key="5">
    <source>
        <dbReference type="ARBA" id="ARBA00035114"/>
    </source>
</evidence>
<accession>A0ABD3J1H3</accession>
<dbReference type="EMBL" id="JBJKBG010000010">
    <property type="protein sequence ID" value="KAL3719767.1"/>
    <property type="molecule type" value="Genomic_DNA"/>
</dbReference>
<dbReference type="AlphaFoldDB" id="A0ABD3J1H3"/>
<sequence length="349" mass="38851">MYTRLSSPGDKKGAKLSAEELESISISFDESLRSPLWCLSPASASLPWLFSAINVLTTAHSAVRSLIYELKSDDDDSLLSWYLDNSVKVLEVCNCMSSNIERLCLHHLDRSMAMKLLSSESNPSEEDIRQARDLLVASAAEGTGNIEELIRDLAASIGMSALREKFLPVDRVVHRAVRAVNFLTAYVAGVISSALCSTLGMVVCLPIPEEFPWGDSVRAIQSTIILELRRGEETDRKTRVLIELDDVEARGRHVLELINEVVASGGGEEVVGRLREAAAELEKATKEMLHGLYRLQDGVRELFLTVTRIRKEMVDELRASLWRGPMPKKPPKPNKSHSGMVFWFSKTKK</sequence>
<evidence type="ECO:0000256" key="1">
    <source>
        <dbReference type="ARBA" id="ARBA00004167"/>
    </source>
</evidence>
<reference evidence="7 8" key="1">
    <citation type="submission" date="2024-11" db="EMBL/GenBank/DDBJ databases">
        <title>Chromosome-level genome assembly of Eucalyptus globulus Labill. provides insights into its genome evolution.</title>
        <authorList>
            <person name="Li X."/>
        </authorList>
    </citation>
    <scope>NUCLEOTIDE SEQUENCE [LARGE SCALE GENOMIC DNA]</scope>
    <source>
        <strain evidence="7">CL2024</strain>
        <tissue evidence="7">Fresh tender leaves</tissue>
    </source>
</reference>
<organism evidence="7 8">
    <name type="scientific">Eucalyptus globulus</name>
    <name type="common">Tasmanian blue gum</name>
    <dbReference type="NCBI Taxonomy" id="34317"/>
    <lineage>
        <taxon>Eukaryota</taxon>
        <taxon>Viridiplantae</taxon>
        <taxon>Streptophyta</taxon>
        <taxon>Embryophyta</taxon>
        <taxon>Tracheophyta</taxon>
        <taxon>Spermatophyta</taxon>
        <taxon>Magnoliopsida</taxon>
        <taxon>eudicotyledons</taxon>
        <taxon>Gunneridae</taxon>
        <taxon>Pentapetalae</taxon>
        <taxon>rosids</taxon>
        <taxon>malvids</taxon>
        <taxon>Myrtales</taxon>
        <taxon>Myrtaceae</taxon>
        <taxon>Myrtoideae</taxon>
        <taxon>Eucalypteae</taxon>
        <taxon>Eucalyptus</taxon>
    </lineage>
</organism>
<evidence type="ECO:0000256" key="2">
    <source>
        <dbReference type="ARBA" id="ARBA00022692"/>
    </source>
</evidence>
<dbReference type="PANTHER" id="PTHR31509">
    <property type="entry name" value="BPS1-LIKE PROTEIN"/>
    <property type="match status" value="1"/>
</dbReference>
<dbReference type="InterPro" id="IPR008511">
    <property type="entry name" value="ROH1-like"/>
</dbReference>
<comment type="subcellular location">
    <subcellularLocation>
        <location evidence="1">Membrane</location>
        <topology evidence="1">Single-pass membrane protein</topology>
    </subcellularLocation>
</comment>
<evidence type="ECO:0000313" key="7">
    <source>
        <dbReference type="EMBL" id="KAL3719767.1"/>
    </source>
</evidence>
<proteinExistence type="inferred from homology"/>
<evidence type="ECO:0000256" key="3">
    <source>
        <dbReference type="ARBA" id="ARBA00022989"/>
    </source>
</evidence>
<keyword evidence="4" id="KW-0472">Membrane</keyword>
<evidence type="ECO:0000256" key="4">
    <source>
        <dbReference type="ARBA" id="ARBA00023136"/>
    </source>
</evidence>
<dbReference type="Proteomes" id="UP001634007">
    <property type="component" value="Unassembled WGS sequence"/>
</dbReference>
<evidence type="ECO:0000313" key="8">
    <source>
        <dbReference type="Proteomes" id="UP001634007"/>
    </source>
</evidence>
<keyword evidence="3" id="KW-1133">Transmembrane helix</keyword>
<comment type="caution">
    <text evidence="7">The sequence shown here is derived from an EMBL/GenBank/DDBJ whole genome shotgun (WGS) entry which is preliminary data.</text>
</comment>